<evidence type="ECO:0000313" key="1">
    <source>
        <dbReference type="EMBL" id="OHT16145.1"/>
    </source>
</evidence>
<gene>
    <name evidence="1" type="ORF">TRFO_13477</name>
</gene>
<name>A0A1J4KY18_9EUKA</name>
<evidence type="ECO:0000313" key="2">
    <source>
        <dbReference type="Proteomes" id="UP000179807"/>
    </source>
</evidence>
<dbReference type="RefSeq" id="XP_068369281.1">
    <property type="nucleotide sequence ID" value="XM_068497276.1"/>
</dbReference>
<sequence>MVGLAEIKLKIIVHFNQMLRGEYILTSKGLEDIRMVKFENNFSIQIGTQIFLANAFNACYISPKIAKLLIADLTTDSFRVPFNNKELNISEKRISFIFNQILEGKVVFDDFEELAFVIKLFEKLENNEMTKILWRDLEEAENIEELNVNNVLQRIKKKTALDQITDQEINFIAENFPKFSTSFFLELDESVFERIVSNKNLKLYTEDAFLDTILSLGQKFKKFLCYVEVQNLSNLKMKLYLENIELAAINSMLWESVKRRLLLKVEPSSKQQRIVIKSHSFKFESGKEFQGIFNYLNSKNNANAHIMGIVNITQSTSSQYHQCFKVIDYKWDDYWNSDNEINASILFDFKKAKVRLEGYSIRLSNRQGHVPREWVIEGSSDGQSWFLVHKVSFDKDPFSKSLLNTLYFDCKDNDKEYKILRIRQTGPNSTNDHYLKLTNIEFFGDLLEL</sequence>
<evidence type="ECO:0008006" key="3">
    <source>
        <dbReference type="Google" id="ProtNLM"/>
    </source>
</evidence>
<accession>A0A1J4KY18</accession>
<reference evidence="1" key="1">
    <citation type="submission" date="2016-10" db="EMBL/GenBank/DDBJ databases">
        <authorList>
            <person name="Benchimol M."/>
            <person name="Almeida L.G."/>
            <person name="Vasconcelos A.T."/>
            <person name="Perreira-Neves A."/>
            <person name="Rosa I.A."/>
            <person name="Tasca T."/>
            <person name="Bogo M.R."/>
            <person name="de Souza W."/>
        </authorList>
    </citation>
    <scope>NUCLEOTIDE SEQUENCE [LARGE SCALE GENOMIC DNA]</scope>
    <source>
        <strain evidence="1">K</strain>
    </source>
</reference>
<comment type="caution">
    <text evidence="1">The sequence shown here is derived from an EMBL/GenBank/DDBJ whole genome shotgun (WGS) entry which is preliminary data.</text>
</comment>
<dbReference type="VEuPathDB" id="TrichDB:TRFO_13477"/>
<dbReference type="GeneID" id="94831980"/>
<dbReference type="Gene3D" id="2.60.120.260">
    <property type="entry name" value="Galactose-binding domain-like"/>
    <property type="match status" value="1"/>
</dbReference>
<dbReference type="SUPFAM" id="SSF49785">
    <property type="entry name" value="Galactose-binding domain-like"/>
    <property type="match status" value="1"/>
</dbReference>
<protein>
    <recommendedName>
        <fullName evidence="3">F5/8 type C domain-containing protein</fullName>
    </recommendedName>
</protein>
<keyword evidence="2" id="KW-1185">Reference proteome</keyword>
<dbReference type="EMBL" id="MLAK01000145">
    <property type="protein sequence ID" value="OHT16145.1"/>
    <property type="molecule type" value="Genomic_DNA"/>
</dbReference>
<dbReference type="InterPro" id="IPR008979">
    <property type="entry name" value="Galactose-bd-like_sf"/>
</dbReference>
<dbReference type="Proteomes" id="UP000179807">
    <property type="component" value="Unassembled WGS sequence"/>
</dbReference>
<proteinExistence type="predicted"/>
<organism evidence="1 2">
    <name type="scientific">Tritrichomonas foetus</name>
    <dbReference type="NCBI Taxonomy" id="1144522"/>
    <lineage>
        <taxon>Eukaryota</taxon>
        <taxon>Metamonada</taxon>
        <taxon>Parabasalia</taxon>
        <taxon>Tritrichomonadida</taxon>
        <taxon>Tritrichomonadidae</taxon>
        <taxon>Tritrichomonas</taxon>
    </lineage>
</organism>
<dbReference type="AlphaFoldDB" id="A0A1J4KY18"/>